<evidence type="ECO:0000256" key="1">
    <source>
        <dbReference type="SAM" id="MobiDB-lite"/>
    </source>
</evidence>
<comment type="caution">
    <text evidence="2">The sequence shown here is derived from an EMBL/GenBank/DDBJ whole genome shotgun (WGS) entry which is preliminary data.</text>
</comment>
<feature type="compositionally biased region" description="Basic and acidic residues" evidence="1">
    <location>
        <begin position="167"/>
        <end position="222"/>
    </location>
</feature>
<organism evidence="2 3">
    <name type="scientific">Dichanthelium oligosanthes</name>
    <dbReference type="NCBI Taxonomy" id="888268"/>
    <lineage>
        <taxon>Eukaryota</taxon>
        <taxon>Viridiplantae</taxon>
        <taxon>Streptophyta</taxon>
        <taxon>Embryophyta</taxon>
        <taxon>Tracheophyta</taxon>
        <taxon>Spermatophyta</taxon>
        <taxon>Magnoliopsida</taxon>
        <taxon>Liliopsida</taxon>
        <taxon>Poales</taxon>
        <taxon>Poaceae</taxon>
        <taxon>PACMAD clade</taxon>
        <taxon>Panicoideae</taxon>
        <taxon>Panicodae</taxon>
        <taxon>Paniceae</taxon>
        <taxon>Dichantheliinae</taxon>
        <taxon>Dichanthelium</taxon>
    </lineage>
</organism>
<keyword evidence="3" id="KW-1185">Reference proteome</keyword>
<feature type="region of interest" description="Disordered" evidence="1">
    <location>
        <begin position="157"/>
        <end position="222"/>
    </location>
</feature>
<accession>A0A1E5WBT8</accession>
<sequence>MGREAQQAVSFSFGLRQQSGLRRTRSGSSDLLLRCGGGHGHYRPAAAVTGACALRWLPLAAAASAVRALLGASREDLRLRSQQMSRSLGGAFFDRDAAAAMVSPFGGRAVPGGRPLRLAELPPLWPALQAVQRALLQVLVSDGRWRRVGDGREAAAAAREAGARAQHGREAAGGRRWARPEGEREGKEAQVGGEMRRRPAADRGRGDEARMGGDRRGDEARV</sequence>
<proteinExistence type="predicted"/>
<dbReference type="EMBL" id="LWDX02014104">
    <property type="protein sequence ID" value="OEL34852.1"/>
    <property type="molecule type" value="Genomic_DNA"/>
</dbReference>
<reference evidence="2 3" key="1">
    <citation type="submission" date="2016-09" db="EMBL/GenBank/DDBJ databases">
        <title>The draft genome of Dichanthelium oligosanthes: A C3 panicoid grass species.</title>
        <authorList>
            <person name="Studer A.J."/>
            <person name="Schnable J.C."/>
            <person name="Brutnell T.P."/>
        </authorList>
    </citation>
    <scope>NUCLEOTIDE SEQUENCE [LARGE SCALE GENOMIC DNA]</scope>
    <source>
        <strain evidence="3">cv. Kellogg 1175</strain>
        <tissue evidence="2">Leaf</tissue>
    </source>
</reference>
<name>A0A1E5WBT8_9POAL</name>
<dbReference type="Proteomes" id="UP000095767">
    <property type="component" value="Unassembled WGS sequence"/>
</dbReference>
<evidence type="ECO:0000313" key="3">
    <source>
        <dbReference type="Proteomes" id="UP000095767"/>
    </source>
</evidence>
<protein>
    <submittedName>
        <fullName evidence="2">Uncharacterized protein</fullName>
    </submittedName>
</protein>
<gene>
    <name evidence="2" type="ORF">BAE44_0004127</name>
</gene>
<dbReference type="AlphaFoldDB" id="A0A1E5WBT8"/>
<evidence type="ECO:0000313" key="2">
    <source>
        <dbReference type="EMBL" id="OEL34852.1"/>
    </source>
</evidence>